<sequence length="119" mass="13624">MHVQHLYSVGKKRAKRPGRQNDTNVLQHVTREADSTPREEVTYAEVVKPRTLMTNRKKAVTKTKEKTTDTLIYADIDIEHLKAARTAVTKRTPSAPTEYSEIRFATRSTPARQENIYAN</sequence>
<reference evidence="2" key="1">
    <citation type="submission" date="2022-11" db="EMBL/GenBank/DDBJ databases">
        <title>Centuries of genome instability and evolution in soft-shell clam transmissible cancer (bioRxiv).</title>
        <authorList>
            <person name="Hart S.F.M."/>
            <person name="Yonemitsu M.A."/>
            <person name="Giersch R.M."/>
            <person name="Beal B.F."/>
            <person name="Arriagada G."/>
            <person name="Davis B.W."/>
            <person name="Ostrander E.A."/>
            <person name="Goff S.P."/>
            <person name="Metzger M.J."/>
        </authorList>
    </citation>
    <scope>NUCLEOTIDE SEQUENCE</scope>
    <source>
        <strain evidence="2">MELC-2E11</strain>
        <tissue evidence="2">Siphon/mantle</tissue>
    </source>
</reference>
<evidence type="ECO:0000313" key="2">
    <source>
        <dbReference type="EMBL" id="WAR06454.1"/>
    </source>
</evidence>
<proteinExistence type="predicted"/>
<evidence type="ECO:0000256" key="1">
    <source>
        <dbReference type="SAM" id="MobiDB-lite"/>
    </source>
</evidence>
<name>A0ABY7EDI4_MYAAR</name>
<evidence type="ECO:0000313" key="3">
    <source>
        <dbReference type="Proteomes" id="UP001164746"/>
    </source>
</evidence>
<keyword evidence="3" id="KW-1185">Reference proteome</keyword>
<organism evidence="2 3">
    <name type="scientific">Mya arenaria</name>
    <name type="common">Soft-shell clam</name>
    <dbReference type="NCBI Taxonomy" id="6604"/>
    <lineage>
        <taxon>Eukaryota</taxon>
        <taxon>Metazoa</taxon>
        <taxon>Spiralia</taxon>
        <taxon>Lophotrochozoa</taxon>
        <taxon>Mollusca</taxon>
        <taxon>Bivalvia</taxon>
        <taxon>Autobranchia</taxon>
        <taxon>Heteroconchia</taxon>
        <taxon>Euheterodonta</taxon>
        <taxon>Imparidentia</taxon>
        <taxon>Neoheterodontei</taxon>
        <taxon>Myida</taxon>
        <taxon>Myoidea</taxon>
        <taxon>Myidae</taxon>
        <taxon>Mya</taxon>
    </lineage>
</organism>
<feature type="region of interest" description="Disordered" evidence="1">
    <location>
        <begin position="1"/>
        <end position="23"/>
    </location>
</feature>
<protein>
    <submittedName>
        <fullName evidence="2">Uncharacterized protein</fullName>
    </submittedName>
</protein>
<gene>
    <name evidence="2" type="ORF">MAR_021823</name>
</gene>
<accession>A0ABY7EDI4</accession>
<dbReference type="Proteomes" id="UP001164746">
    <property type="component" value="Chromosome 5"/>
</dbReference>
<dbReference type="EMBL" id="CP111016">
    <property type="protein sequence ID" value="WAR06454.1"/>
    <property type="molecule type" value="Genomic_DNA"/>
</dbReference>